<proteinExistence type="predicted"/>
<evidence type="ECO:0008006" key="4">
    <source>
        <dbReference type="Google" id="ProtNLM"/>
    </source>
</evidence>
<reference evidence="2 3" key="1">
    <citation type="submission" date="2016-11" db="EMBL/GenBank/DDBJ databases">
        <title>Mixed transmission modes and dynamic genome evolution in an obligate animal-bacterial symbiosis.</title>
        <authorList>
            <person name="Russell S.L."/>
            <person name="Corbett-Detig R.B."/>
            <person name="Cavanaugh C.M."/>
        </authorList>
    </citation>
    <scope>NUCLEOTIDE SEQUENCE [LARGE SCALE GENOMIC DNA]</scope>
    <source>
        <strain evidence="2">Sveles-Q1</strain>
    </source>
</reference>
<dbReference type="InterPro" id="IPR007922">
    <property type="entry name" value="DciA-like"/>
</dbReference>
<evidence type="ECO:0000313" key="3">
    <source>
        <dbReference type="Proteomes" id="UP000191110"/>
    </source>
</evidence>
<protein>
    <recommendedName>
        <fullName evidence="4">RNA-binding protein</fullName>
    </recommendedName>
</protein>
<name>A0A1T2LA02_9GAMM</name>
<evidence type="ECO:0000313" key="2">
    <source>
        <dbReference type="EMBL" id="OOZ41842.1"/>
    </source>
</evidence>
<dbReference type="RefSeq" id="WP_078482464.1">
    <property type="nucleotide sequence ID" value="NZ_MPRL01000005.1"/>
</dbReference>
<gene>
    <name evidence="2" type="ORF">BOW53_02260</name>
</gene>
<dbReference type="OrthoDB" id="5794521at2"/>
<keyword evidence="3" id="KW-1185">Reference proteome</keyword>
<sequence>MPGKSTKPLYHLLRGVLPDRVIAHGTLLANFEQFIVEQLPEPLNAHCRVANLRNGNLILYTDSPAWSTKLRYLLPAIKQAFESHFKTELKNLSIEVKPARQAQAPHQGRTKISQASAEHLRQSAAATPYEPLKAALVRLSRHPKRD</sequence>
<feature type="region of interest" description="Disordered" evidence="1">
    <location>
        <begin position="98"/>
        <end position="127"/>
    </location>
</feature>
<accession>A0A1T2LA02</accession>
<dbReference type="AlphaFoldDB" id="A0A1T2LA02"/>
<comment type="caution">
    <text evidence="2">The sequence shown here is derived from an EMBL/GenBank/DDBJ whole genome shotgun (WGS) entry which is preliminary data.</text>
</comment>
<organism evidence="2 3">
    <name type="scientific">Solemya pervernicosa gill symbiont</name>
    <dbReference type="NCBI Taxonomy" id="642797"/>
    <lineage>
        <taxon>Bacteria</taxon>
        <taxon>Pseudomonadati</taxon>
        <taxon>Pseudomonadota</taxon>
        <taxon>Gammaproteobacteria</taxon>
        <taxon>sulfur-oxidizing symbionts</taxon>
    </lineage>
</organism>
<dbReference type="Proteomes" id="UP000191110">
    <property type="component" value="Unassembled WGS sequence"/>
</dbReference>
<dbReference type="EMBL" id="MPRL01000005">
    <property type="protein sequence ID" value="OOZ41842.1"/>
    <property type="molecule type" value="Genomic_DNA"/>
</dbReference>
<dbReference type="Pfam" id="PF05258">
    <property type="entry name" value="DciA"/>
    <property type="match status" value="1"/>
</dbReference>
<evidence type="ECO:0000256" key="1">
    <source>
        <dbReference type="SAM" id="MobiDB-lite"/>
    </source>
</evidence>